<evidence type="ECO:0000256" key="3">
    <source>
        <dbReference type="ARBA" id="ARBA00022840"/>
    </source>
</evidence>
<comment type="caution">
    <text evidence="5">The sequence shown here is derived from an EMBL/GenBank/DDBJ whole genome shotgun (WGS) entry which is preliminary data.</text>
</comment>
<dbReference type="GO" id="GO:0015808">
    <property type="term" value="P:L-alanine transport"/>
    <property type="evidence" value="ECO:0007669"/>
    <property type="project" value="TreeGrafter"/>
</dbReference>
<dbReference type="InterPro" id="IPR003593">
    <property type="entry name" value="AAA+_ATPase"/>
</dbReference>
<reference evidence="5" key="1">
    <citation type="submission" date="2022-06" db="EMBL/GenBank/DDBJ databases">
        <title>CFH 74404 Thermomicrobiaceae sp.</title>
        <authorList>
            <person name="Ming H."/>
            <person name="Li W.-J."/>
            <person name="Zhao Z."/>
        </authorList>
    </citation>
    <scope>NUCLEOTIDE SEQUENCE</scope>
    <source>
        <strain evidence="5">CFH 74404</strain>
    </source>
</reference>
<evidence type="ECO:0000259" key="4">
    <source>
        <dbReference type="PROSITE" id="PS50893"/>
    </source>
</evidence>
<dbReference type="PROSITE" id="PS50893">
    <property type="entry name" value="ABC_TRANSPORTER_2"/>
    <property type="match status" value="1"/>
</dbReference>
<gene>
    <name evidence="5" type="ORF">NET02_12250</name>
</gene>
<dbReference type="Pfam" id="PF00005">
    <property type="entry name" value="ABC_tran"/>
    <property type="match status" value="1"/>
</dbReference>
<feature type="domain" description="ABC transporter" evidence="4">
    <location>
        <begin position="16"/>
        <end position="256"/>
    </location>
</feature>
<dbReference type="GO" id="GO:0015192">
    <property type="term" value="F:L-phenylalanine transmembrane transporter activity"/>
    <property type="evidence" value="ECO:0007669"/>
    <property type="project" value="TreeGrafter"/>
</dbReference>
<organism evidence="5 6">
    <name type="scientific">Thermalbibacter longus</name>
    <dbReference type="NCBI Taxonomy" id="2951981"/>
    <lineage>
        <taxon>Bacteria</taxon>
        <taxon>Pseudomonadati</taxon>
        <taxon>Thermomicrobiota</taxon>
        <taxon>Thermomicrobia</taxon>
        <taxon>Thermomicrobiales</taxon>
        <taxon>Thermomicrobiaceae</taxon>
        <taxon>Thermalbibacter</taxon>
    </lineage>
</organism>
<dbReference type="GO" id="GO:0042941">
    <property type="term" value="P:D-alanine transmembrane transport"/>
    <property type="evidence" value="ECO:0007669"/>
    <property type="project" value="TreeGrafter"/>
</dbReference>
<evidence type="ECO:0000256" key="1">
    <source>
        <dbReference type="ARBA" id="ARBA00022448"/>
    </source>
</evidence>
<dbReference type="Pfam" id="PF12399">
    <property type="entry name" value="BCA_ABC_TP_C"/>
    <property type="match status" value="1"/>
</dbReference>
<dbReference type="PANTHER" id="PTHR45772:SF7">
    <property type="entry name" value="AMINO ACID ABC TRANSPORTER ATP-BINDING PROTEIN"/>
    <property type="match status" value="1"/>
</dbReference>
<evidence type="ECO:0000256" key="2">
    <source>
        <dbReference type="ARBA" id="ARBA00022741"/>
    </source>
</evidence>
<dbReference type="InterPro" id="IPR051120">
    <property type="entry name" value="ABC_AA/LPS_Transport"/>
</dbReference>
<dbReference type="Proteomes" id="UP001165306">
    <property type="component" value="Unassembled WGS sequence"/>
</dbReference>
<keyword evidence="1" id="KW-0813">Transport</keyword>
<dbReference type="AlphaFoldDB" id="A0AA41WBP2"/>
<sequence>MVTVQATTAQAIGHALELQGVSRRFGGLRAVQDVSLSLAPGERRAIIGPNGAGKTTLFNVIAGDLRPTSGTIRFYGDDITHLPPHDRVRRGIARTYQTPLVFPRLSVLDNLYLAVRGVRPRRMSLRRPRASDAEMVRARQLAEQVGLGDAIHALAGALAHGQQRQLELGMALAADPKLLLLDEPAAGLSPGERELLAGLLLGLDPGMTILLVEHDMDVAFRVVRQVTVMHEGRVIAEGTPEEISADEVVQQVYLGSRHD</sequence>
<evidence type="ECO:0000313" key="6">
    <source>
        <dbReference type="Proteomes" id="UP001165306"/>
    </source>
</evidence>
<dbReference type="GO" id="GO:1903805">
    <property type="term" value="P:L-valine import across plasma membrane"/>
    <property type="evidence" value="ECO:0007669"/>
    <property type="project" value="TreeGrafter"/>
</dbReference>
<keyword evidence="2" id="KW-0547">Nucleotide-binding</keyword>
<dbReference type="FunFam" id="3.40.50.300:FF:000421">
    <property type="entry name" value="Branched-chain amino acid ABC transporter ATP-binding protein"/>
    <property type="match status" value="1"/>
</dbReference>
<protein>
    <submittedName>
        <fullName evidence="5">ABC transporter ATP-binding protein</fullName>
    </submittedName>
</protein>
<dbReference type="EMBL" id="JAMSLR010000009">
    <property type="protein sequence ID" value="MCM8749921.1"/>
    <property type="molecule type" value="Genomic_DNA"/>
</dbReference>
<dbReference type="GO" id="GO:0015188">
    <property type="term" value="F:L-isoleucine transmembrane transporter activity"/>
    <property type="evidence" value="ECO:0007669"/>
    <property type="project" value="TreeGrafter"/>
</dbReference>
<dbReference type="CDD" id="cd03219">
    <property type="entry name" value="ABC_Mj1267_LivG_branched"/>
    <property type="match status" value="1"/>
</dbReference>
<dbReference type="InterPro" id="IPR027417">
    <property type="entry name" value="P-loop_NTPase"/>
</dbReference>
<dbReference type="GO" id="GO:1903806">
    <property type="term" value="P:L-isoleucine import across plasma membrane"/>
    <property type="evidence" value="ECO:0007669"/>
    <property type="project" value="TreeGrafter"/>
</dbReference>
<dbReference type="GO" id="GO:0005886">
    <property type="term" value="C:plasma membrane"/>
    <property type="evidence" value="ECO:0007669"/>
    <property type="project" value="TreeGrafter"/>
</dbReference>
<dbReference type="RefSeq" id="WP_284057707.1">
    <property type="nucleotide sequence ID" value="NZ_JAMSLR010000009.1"/>
</dbReference>
<dbReference type="InterPro" id="IPR032823">
    <property type="entry name" value="BCA_ABC_TP_C"/>
</dbReference>
<evidence type="ECO:0000313" key="5">
    <source>
        <dbReference type="EMBL" id="MCM8749921.1"/>
    </source>
</evidence>
<dbReference type="InterPro" id="IPR003439">
    <property type="entry name" value="ABC_transporter-like_ATP-bd"/>
</dbReference>
<dbReference type="GO" id="GO:0005304">
    <property type="term" value="F:L-valine transmembrane transporter activity"/>
    <property type="evidence" value="ECO:0007669"/>
    <property type="project" value="TreeGrafter"/>
</dbReference>
<dbReference type="SUPFAM" id="SSF52540">
    <property type="entry name" value="P-loop containing nucleoside triphosphate hydrolases"/>
    <property type="match status" value="1"/>
</dbReference>
<keyword evidence="3 5" id="KW-0067">ATP-binding</keyword>
<dbReference type="GO" id="GO:0005524">
    <property type="term" value="F:ATP binding"/>
    <property type="evidence" value="ECO:0007669"/>
    <property type="project" value="UniProtKB-KW"/>
</dbReference>
<keyword evidence="6" id="KW-1185">Reference proteome</keyword>
<dbReference type="SMART" id="SM00382">
    <property type="entry name" value="AAA"/>
    <property type="match status" value="1"/>
</dbReference>
<accession>A0AA41WBP2</accession>
<dbReference type="PANTHER" id="PTHR45772">
    <property type="entry name" value="CONSERVED COMPONENT OF ABC TRANSPORTER FOR NATURAL AMINO ACIDS-RELATED"/>
    <property type="match status" value="1"/>
</dbReference>
<dbReference type="GO" id="GO:0016887">
    <property type="term" value="F:ATP hydrolysis activity"/>
    <property type="evidence" value="ECO:0007669"/>
    <property type="project" value="InterPro"/>
</dbReference>
<proteinExistence type="predicted"/>
<name>A0AA41WBP2_9BACT</name>
<dbReference type="Gene3D" id="3.40.50.300">
    <property type="entry name" value="P-loop containing nucleotide triphosphate hydrolases"/>
    <property type="match status" value="1"/>
</dbReference>